<keyword evidence="8" id="KW-0547">Nucleotide-binding</keyword>
<comment type="similarity">
    <text evidence="4">Belongs to the binding-protein-dependent transport system permease family. HisMQ subfamily.</text>
</comment>
<dbReference type="GO" id="GO:0043190">
    <property type="term" value="C:ATP-binding cassette (ABC) transporter complex"/>
    <property type="evidence" value="ECO:0007669"/>
    <property type="project" value="InterPro"/>
</dbReference>
<evidence type="ECO:0000256" key="6">
    <source>
        <dbReference type="ARBA" id="ARBA00022475"/>
    </source>
</evidence>
<evidence type="ECO:0000313" key="15">
    <source>
        <dbReference type="EMBL" id="TBN55367.1"/>
    </source>
</evidence>
<sequence>MLALAFLASTAEAQAQVSAALQELSGEADAAAAVEQHWIWEFFSYAASEFLWVGAWTAVKITALSMAIGLVLGLGLALMRLSRLFVVRAAAWFYIWIVRGTPQLLQLVFIYDALPYIGLKFDSFTTAVIGFALNQAAFSAEIIRGGILSVNKAQSTAATALGMGPVLTLRRIVLPQAMRSILPGVGNDTISMLKLTSIASIIFVNELTFRAQQIVGQNFRFFTVFAAAGLIYLILTSAISIAQSWAEARFDLERERRPRGETLRRMFGFRLNEKPGEDVPAPKPLAVSPADAHVSDDDVFRSLATSAGGIAKRGEPFVVCRNVQKSYGDRVVLNGIDMTVARGEVVVLLGPSGSGKSTFLRTINHLEPVDWGEITVDGRHVGYAPLPGGGLKPTRALAKARADARIGMVFQHFNLFNHLSALENVIEAPIRVFGIAPEAARALGLRLLGEVGLAGHADHLPHRLSGGQQQRVAIARALAISPKLMLFDEPTSALDPELVGEVLQVMRKLASAGMTMIVVTHEIRFAREVADRVVFMDEGVIVEQGPPSEVIDNPSQDRTRRFLRVVERAETAS</sequence>
<dbReference type="InterPro" id="IPR000515">
    <property type="entry name" value="MetI-like"/>
</dbReference>
<dbReference type="InterPro" id="IPR017871">
    <property type="entry name" value="ABC_transporter-like_CS"/>
</dbReference>
<dbReference type="AlphaFoldDB" id="A0A4Q9GU61"/>
<feature type="transmembrane region" description="Helical" evidence="12">
    <location>
        <begin position="91"/>
        <end position="111"/>
    </location>
</feature>
<evidence type="ECO:0000256" key="7">
    <source>
        <dbReference type="ARBA" id="ARBA00022692"/>
    </source>
</evidence>
<comment type="similarity">
    <text evidence="3">Belongs to the ABC transporter superfamily.</text>
</comment>
<comment type="caution">
    <text evidence="15">The sequence shown here is derived from an EMBL/GenBank/DDBJ whole genome shotgun (WGS) entry which is preliminary data.</text>
</comment>
<gene>
    <name evidence="15" type="ORF">EYR15_03540</name>
</gene>
<dbReference type="PANTHER" id="PTHR43166">
    <property type="entry name" value="AMINO ACID IMPORT ATP-BINDING PROTEIN"/>
    <property type="match status" value="1"/>
</dbReference>
<dbReference type="Gene3D" id="1.10.3720.10">
    <property type="entry name" value="MetI-like"/>
    <property type="match status" value="1"/>
</dbReference>
<dbReference type="PROSITE" id="PS00211">
    <property type="entry name" value="ABC_TRANSPORTER_1"/>
    <property type="match status" value="1"/>
</dbReference>
<dbReference type="InterPro" id="IPR050086">
    <property type="entry name" value="MetN_ABC_transporter-like"/>
</dbReference>
<comment type="subcellular location">
    <subcellularLocation>
        <location evidence="2">Cell inner membrane</location>
        <topology evidence="2">Multi-pass membrane protein</topology>
    </subcellularLocation>
    <subcellularLocation>
        <location evidence="12">Cell membrane</location>
        <topology evidence="12">Multi-pass membrane protein</topology>
    </subcellularLocation>
    <subcellularLocation>
        <location evidence="1">Cell membrane</location>
        <topology evidence="1">Peripheral membrane protein</topology>
    </subcellularLocation>
</comment>
<evidence type="ECO:0000256" key="8">
    <source>
        <dbReference type="ARBA" id="ARBA00022741"/>
    </source>
</evidence>
<dbReference type="InterPro" id="IPR027417">
    <property type="entry name" value="P-loop_NTPase"/>
</dbReference>
<dbReference type="SUPFAM" id="SSF161098">
    <property type="entry name" value="MetI-like"/>
    <property type="match status" value="1"/>
</dbReference>
<dbReference type="InterPro" id="IPR010065">
    <property type="entry name" value="AA_ABC_transptr_permease_3TM"/>
</dbReference>
<evidence type="ECO:0000256" key="4">
    <source>
        <dbReference type="ARBA" id="ARBA00010072"/>
    </source>
</evidence>
<organism evidence="15 16">
    <name type="scientific">Hansschlegelia quercus</name>
    <dbReference type="NCBI Taxonomy" id="2528245"/>
    <lineage>
        <taxon>Bacteria</taxon>
        <taxon>Pseudomonadati</taxon>
        <taxon>Pseudomonadota</taxon>
        <taxon>Alphaproteobacteria</taxon>
        <taxon>Hyphomicrobiales</taxon>
        <taxon>Methylopilaceae</taxon>
        <taxon>Hansschlegelia</taxon>
    </lineage>
</organism>
<dbReference type="EMBL" id="SIUB01000001">
    <property type="protein sequence ID" value="TBN55367.1"/>
    <property type="molecule type" value="Genomic_DNA"/>
</dbReference>
<dbReference type="PANTHER" id="PTHR43166:SF35">
    <property type="entry name" value="L-CYSTINE IMPORT ATP-BINDING PROTEIN TCYN"/>
    <property type="match status" value="1"/>
</dbReference>
<dbReference type="GO" id="GO:0022857">
    <property type="term" value="F:transmembrane transporter activity"/>
    <property type="evidence" value="ECO:0007669"/>
    <property type="project" value="InterPro"/>
</dbReference>
<dbReference type="InterPro" id="IPR003593">
    <property type="entry name" value="AAA+_ATPase"/>
</dbReference>
<evidence type="ECO:0000313" key="16">
    <source>
        <dbReference type="Proteomes" id="UP000291613"/>
    </source>
</evidence>
<dbReference type="SMART" id="SM00382">
    <property type="entry name" value="AAA"/>
    <property type="match status" value="1"/>
</dbReference>
<keyword evidence="16" id="KW-1185">Reference proteome</keyword>
<keyword evidence="5 12" id="KW-0813">Transport</keyword>
<keyword evidence="9 15" id="KW-0067">ATP-binding</keyword>
<evidence type="ECO:0000256" key="9">
    <source>
        <dbReference type="ARBA" id="ARBA00022840"/>
    </source>
</evidence>
<dbReference type="InterPro" id="IPR003439">
    <property type="entry name" value="ABC_transporter-like_ATP-bd"/>
</dbReference>
<proteinExistence type="inferred from homology"/>
<evidence type="ECO:0000256" key="10">
    <source>
        <dbReference type="ARBA" id="ARBA00022989"/>
    </source>
</evidence>
<feature type="transmembrane region" description="Helical" evidence="12">
    <location>
        <begin position="50"/>
        <end position="79"/>
    </location>
</feature>
<evidence type="ECO:0000256" key="11">
    <source>
        <dbReference type="ARBA" id="ARBA00023136"/>
    </source>
</evidence>
<evidence type="ECO:0000259" key="14">
    <source>
        <dbReference type="PROSITE" id="PS50928"/>
    </source>
</evidence>
<evidence type="ECO:0000256" key="2">
    <source>
        <dbReference type="ARBA" id="ARBA00004429"/>
    </source>
</evidence>
<evidence type="ECO:0000256" key="3">
    <source>
        <dbReference type="ARBA" id="ARBA00005417"/>
    </source>
</evidence>
<feature type="domain" description="ABC transmembrane type-1" evidence="14">
    <location>
        <begin position="55"/>
        <end position="243"/>
    </location>
</feature>
<keyword evidence="11 12" id="KW-0472">Membrane</keyword>
<dbReference type="InterPro" id="IPR035906">
    <property type="entry name" value="MetI-like_sf"/>
</dbReference>
<dbReference type="Gene3D" id="3.40.50.300">
    <property type="entry name" value="P-loop containing nucleotide triphosphate hydrolases"/>
    <property type="match status" value="1"/>
</dbReference>
<accession>A0A4Q9GU61</accession>
<protein>
    <submittedName>
        <fullName evidence="15">Amino acid ABC transporter permease/ATP-binding protein</fullName>
    </submittedName>
</protein>
<reference evidence="15 16" key="1">
    <citation type="submission" date="2019-02" db="EMBL/GenBank/DDBJ databases">
        <title>Hansschlegelia quercus sp. nov., a novel methylotrophic bacterium from buds of oak (Quercus robur L.).</title>
        <authorList>
            <person name="Agafonova N.V."/>
            <person name="Kaparullina E.N."/>
            <person name="Grouzdev D.S."/>
            <person name="Doronina N.V."/>
        </authorList>
    </citation>
    <scope>NUCLEOTIDE SEQUENCE [LARGE SCALE GENOMIC DNA]</scope>
    <source>
        <strain evidence="15 16">Dub</strain>
    </source>
</reference>
<evidence type="ECO:0000256" key="5">
    <source>
        <dbReference type="ARBA" id="ARBA00022448"/>
    </source>
</evidence>
<dbReference type="CDD" id="cd03262">
    <property type="entry name" value="ABC_HisP_GlnQ"/>
    <property type="match status" value="1"/>
</dbReference>
<dbReference type="NCBIfam" id="TIGR01726">
    <property type="entry name" value="HEQRo_perm_3TM"/>
    <property type="match status" value="1"/>
</dbReference>
<feature type="transmembrane region" description="Helical" evidence="12">
    <location>
        <begin position="221"/>
        <end position="246"/>
    </location>
</feature>
<feature type="domain" description="ABC transporter" evidence="13">
    <location>
        <begin position="318"/>
        <end position="563"/>
    </location>
</feature>
<dbReference type="SUPFAM" id="SSF52540">
    <property type="entry name" value="P-loop containing nucleoside triphosphate hydrolases"/>
    <property type="match status" value="1"/>
</dbReference>
<dbReference type="CDD" id="cd06261">
    <property type="entry name" value="TM_PBP2"/>
    <property type="match status" value="1"/>
</dbReference>
<dbReference type="GO" id="GO:0005524">
    <property type="term" value="F:ATP binding"/>
    <property type="evidence" value="ECO:0007669"/>
    <property type="project" value="UniProtKB-KW"/>
</dbReference>
<dbReference type="GO" id="GO:0016887">
    <property type="term" value="F:ATP hydrolysis activity"/>
    <property type="evidence" value="ECO:0007669"/>
    <property type="project" value="InterPro"/>
</dbReference>
<evidence type="ECO:0000256" key="1">
    <source>
        <dbReference type="ARBA" id="ARBA00004202"/>
    </source>
</evidence>
<keyword evidence="10 12" id="KW-1133">Transmembrane helix</keyword>
<keyword evidence="7 12" id="KW-0812">Transmembrane</keyword>
<dbReference type="Pfam" id="PF00005">
    <property type="entry name" value="ABC_tran"/>
    <property type="match status" value="1"/>
</dbReference>
<name>A0A4Q9GU61_9HYPH</name>
<evidence type="ECO:0000256" key="12">
    <source>
        <dbReference type="RuleBase" id="RU363032"/>
    </source>
</evidence>
<keyword evidence="6" id="KW-1003">Cell membrane</keyword>
<dbReference type="Proteomes" id="UP000291613">
    <property type="component" value="Unassembled WGS sequence"/>
</dbReference>
<dbReference type="Pfam" id="PF00528">
    <property type="entry name" value="BPD_transp_1"/>
    <property type="match status" value="1"/>
</dbReference>
<dbReference type="PROSITE" id="PS50893">
    <property type="entry name" value="ABC_TRANSPORTER_2"/>
    <property type="match status" value="1"/>
</dbReference>
<evidence type="ECO:0000259" key="13">
    <source>
        <dbReference type="PROSITE" id="PS50893"/>
    </source>
</evidence>
<dbReference type="PROSITE" id="PS50928">
    <property type="entry name" value="ABC_TM1"/>
    <property type="match status" value="1"/>
</dbReference>
<dbReference type="OrthoDB" id="9802264at2"/>